<keyword evidence="1" id="KW-0732">Signal</keyword>
<keyword evidence="4" id="KW-1185">Reference proteome</keyword>
<evidence type="ECO:0000313" key="4">
    <source>
        <dbReference type="Proteomes" id="UP000464675"/>
    </source>
</evidence>
<gene>
    <name evidence="3" type="ORF">GTQ55_10985</name>
    <name evidence="2" type="ORF">HNQ53_000210</name>
</gene>
<reference evidence="3 4" key="1">
    <citation type="submission" date="2020-01" db="EMBL/GenBank/DDBJ databases">
        <title>The possibility of degradation of plastic by Microbulbifer hydrolyticus IRE-31.</title>
        <authorList>
            <person name="Liu L."/>
        </authorList>
    </citation>
    <scope>NUCLEOTIDE SEQUENCE [LARGE SCALE GENOMIC DNA]</scope>
    <source>
        <strain evidence="3 4">IRE-31</strain>
    </source>
</reference>
<protein>
    <recommendedName>
        <fullName evidence="6">Outer membrane beta-barrel protein</fullName>
    </recommendedName>
</protein>
<evidence type="ECO:0000313" key="5">
    <source>
        <dbReference type="Proteomes" id="UP000563601"/>
    </source>
</evidence>
<evidence type="ECO:0000256" key="1">
    <source>
        <dbReference type="SAM" id="SignalP"/>
    </source>
</evidence>
<feature type="chain" id="PRO_5044645645" description="Outer membrane beta-barrel protein" evidence="1">
    <location>
        <begin position="18"/>
        <end position="164"/>
    </location>
</feature>
<dbReference type="EMBL" id="CP047491">
    <property type="protein sequence ID" value="QHQ39453.1"/>
    <property type="molecule type" value="Genomic_DNA"/>
</dbReference>
<name>A0A6P1TCR7_9GAMM</name>
<evidence type="ECO:0000313" key="2">
    <source>
        <dbReference type="EMBL" id="MBB5210022.1"/>
    </source>
</evidence>
<proteinExistence type="predicted"/>
<evidence type="ECO:0008006" key="6">
    <source>
        <dbReference type="Google" id="ProtNLM"/>
    </source>
</evidence>
<dbReference type="OrthoDB" id="5731707at2"/>
<dbReference type="EMBL" id="JACHHR010000001">
    <property type="protein sequence ID" value="MBB5210022.1"/>
    <property type="molecule type" value="Genomic_DNA"/>
</dbReference>
<sequence length="164" mass="17794">MKALYLLIALFPGLAMANSDSKFAIGLGTPYGGFAGLKYSVKVNDDIFYAGAGLAHIDDSDVGVTLGWERALNEKHGFGFALRGRTVEGGNVYYPAGYFGLDEATRRKDGYEAALFGNYTYYFSGASQSGFLAGANVGKQYRKDNVRSYVRNGTFIGVHLGYQF</sequence>
<evidence type="ECO:0000313" key="3">
    <source>
        <dbReference type="EMBL" id="QHQ39453.1"/>
    </source>
</evidence>
<reference evidence="2 5" key="2">
    <citation type="submission" date="2020-08" db="EMBL/GenBank/DDBJ databases">
        <title>Genomic Encyclopedia of Type Strains, Phase IV (KMG-IV): sequencing the most valuable type-strain genomes for metagenomic binning, comparative biology and taxonomic classification.</title>
        <authorList>
            <person name="Goeker M."/>
        </authorList>
    </citation>
    <scope>NUCLEOTIDE SEQUENCE [LARGE SCALE GENOMIC DNA]</scope>
    <source>
        <strain evidence="2 5">DSM 11525</strain>
    </source>
</reference>
<dbReference type="AlphaFoldDB" id="A0A6P1TCR7"/>
<organism evidence="2 5">
    <name type="scientific">Microbulbifer hydrolyticus</name>
    <dbReference type="NCBI Taxonomy" id="48074"/>
    <lineage>
        <taxon>Bacteria</taxon>
        <taxon>Pseudomonadati</taxon>
        <taxon>Pseudomonadota</taxon>
        <taxon>Gammaproteobacteria</taxon>
        <taxon>Cellvibrionales</taxon>
        <taxon>Microbulbiferaceae</taxon>
        <taxon>Microbulbifer</taxon>
    </lineage>
</organism>
<feature type="signal peptide" evidence="1">
    <location>
        <begin position="1"/>
        <end position="17"/>
    </location>
</feature>
<dbReference type="Proteomes" id="UP000464675">
    <property type="component" value="Chromosome"/>
</dbReference>
<dbReference type="RefSeq" id="WP_161858770.1">
    <property type="nucleotide sequence ID" value="NZ_CP047491.1"/>
</dbReference>
<dbReference type="Proteomes" id="UP000563601">
    <property type="component" value="Unassembled WGS sequence"/>
</dbReference>
<accession>A0A6P1TCR7</accession>